<dbReference type="Proteomes" id="UP000283479">
    <property type="component" value="Unassembled WGS sequence"/>
</dbReference>
<evidence type="ECO:0000256" key="2">
    <source>
        <dbReference type="ARBA" id="ARBA00006679"/>
    </source>
</evidence>
<dbReference type="AlphaFoldDB" id="A0A438AZW6"/>
<dbReference type="InterPro" id="IPR032808">
    <property type="entry name" value="DoxX"/>
</dbReference>
<evidence type="ECO:0000256" key="5">
    <source>
        <dbReference type="ARBA" id="ARBA00022989"/>
    </source>
</evidence>
<dbReference type="GO" id="GO:0005886">
    <property type="term" value="C:plasma membrane"/>
    <property type="evidence" value="ECO:0007669"/>
    <property type="project" value="UniProtKB-SubCell"/>
</dbReference>
<feature type="transmembrane region" description="Helical" evidence="7">
    <location>
        <begin position="21"/>
        <end position="40"/>
    </location>
</feature>
<feature type="transmembrane region" description="Helical" evidence="7">
    <location>
        <begin position="89"/>
        <end position="109"/>
    </location>
</feature>
<dbReference type="Pfam" id="PF07681">
    <property type="entry name" value="DoxX"/>
    <property type="match status" value="1"/>
</dbReference>
<sequence length="168" mass="18264">MPEFQNLLTRLTATDAPASVVLIRFYVGAVFLSEGIQKFVYPERLGTGRFTTAEIPAPAFFAYFDGVFEILCGCLILAGLLTRLAALPMIVNMMGALLITKMPILWGNSPTFAGESGFWDFAHEARVDVAQLCGTLFLLIVGAGAWSLDARLRSSRAEVSGRKVQSEP</sequence>
<dbReference type="EMBL" id="RKLO01000002">
    <property type="protein sequence ID" value="RVW04239.1"/>
    <property type="molecule type" value="Genomic_DNA"/>
</dbReference>
<dbReference type="RefSeq" id="WP_127951998.1">
    <property type="nucleotide sequence ID" value="NZ_RKLO01000002.1"/>
</dbReference>
<keyword evidence="5 7" id="KW-1133">Transmembrane helix</keyword>
<keyword evidence="3" id="KW-1003">Cell membrane</keyword>
<evidence type="ECO:0000256" key="4">
    <source>
        <dbReference type="ARBA" id="ARBA00022692"/>
    </source>
</evidence>
<feature type="transmembrane region" description="Helical" evidence="7">
    <location>
        <begin position="129"/>
        <end position="148"/>
    </location>
</feature>
<evidence type="ECO:0000256" key="3">
    <source>
        <dbReference type="ARBA" id="ARBA00022475"/>
    </source>
</evidence>
<dbReference type="PANTHER" id="PTHR33452:SF1">
    <property type="entry name" value="INNER MEMBRANE PROTEIN YPHA-RELATED"/>
    <property type="match status" value="1"/>
</dbReference>
<evidence type="ECO:0000256" key="1">
    <source>
        <dbReference type="ARBA" id="ARBA00004651"/>
    </source>
</evidence>
<evidence type="ECO:0000256" key="6">
    <source>
        <dbReference type="ARBA" id="ARBA00023136"/>
    </source>
</evidence>
<name>A0A438AZW6_9NOCA</name>
<keyword evidence="6 7" id="KW-0472">Membrane</keyword>
<keyword evidence="4 7" id="KW-0812">Transmembrane</keyword>
<accession>A0A438AZW6</accession>
<reference evidence="8 9" key="1">
    <citation type="submission" date="2018-11" db="EMBL/GenBank/DDBJ databases">
        <title>Rhodococcus spongicola sp. nov. and Rhodococcus xishaensis sp. nov. from marine sponges.</title>
        <authorList>
            <person name="Li L."/>
            <person name="Lin H.W."/>
        </authorList>
    </citation>
    <scope>NUCLEOTIDE SEQUENCE [LARGE SCALE GENOMIC DNA]</scope>
    <source>
        <strain evidence="8 9">LHW51113</strain>
    </source>
</reference>
<protein>
    <submittedName>
        <fullName evidence="8">DoxX family protein</fullName>
    </submittedName>
</protein>
<comment type="caution">
    <text evidence="8">The sequence shown here is derived from an EMBL/GenBank/DDBJ whole genome shotgun (WGS) entry which is preliminary data.</text>
</comment>
<evidence type="ECO:0000313" key="9">
    <source>
        <dbReference type="Proteomes" id="UP000283479"/>
    </source>
</evidence>
<dbReference type="OrthoDB" id="121744at2"/>
<organism evidence="8 9">
    <name type="scientific">Rhodococcus xishaensis</name>
    <dbReference type="NCBI Taxonomy" id="2487364"/>
    <lineage>
        <taxon>Bacteria</taxon>
        <taxon>Bacillati</taxon>
        <taxon>Actinomycetota</taxon>
        <taxon>Actinomycetes</taxon>
        <taxon>Mycobacteriales</taxon>
        <taxon>Nocardiaceae</taxon>
        <taxon>Rhodococcus</taxon>
    </lineage>
</organism>
<evidence type="ECO:0000313" key="8">
    <source>
        <dbReference type="EMBL" id="RVW04239.1"/>
    </source>
</evidence>
<dbReference type="PANTHER" id="PTHR33452">
    <property type="entry name" value="OXIDOREDUCTASE CATD-RELATED"/>
    <property type="match status" value="1"/>
</dbReference>
<keyword evidence="9" id="KW-1185">Reference proteome</keyword>
<comment type="subcellular location">
    <subcellularLocation>
        <location evidence="1">Cell membrane</location>
        <topology evidence="1">Multi-pass membrane protein</topology>
    </subcellularLocation>
</comment>
<feature type="transmembrane region" description="Helical" evidence="7">
    <location>
        <begin position="60"/>
        <end position="82"/>
    </location>
</feature>
<proteinExistence type="inferred from homology"/>
<dbReference type="InterPro" id="IPR051907">
    <property type="entry name" value="DoxX-like_oxidoreductase"/>
</dbReference>
<evidence type="ECO:0000256" key="7">
    <source>
        <dbReference type="SAM" id="Phobius"/>
    </source>
</evidence>
<gene>
    <name evidence="8" type="ORF">EGT50_07220</name>
</gene>
<comment type="similarity">
    <text evidence="2">Belongs to the DoxX family.</text>
</comment>